<dbReference type="RefSeq" id="WP_341409309.1">
    <property type="nucleotide sequence ID" value="NZ_JBBUTH010000002.1"/>
</dbReference>
<proteinExistence type="predicted"/>
<keyword evidence="4" id="KW-1185">Reference proteome</keyword>
<feature type="domain" description="Cadherin" evidence="2">
    <location>
        <begin position="2045"/>
        <end position="2143"/>
    </location>
</feature>
<dbReference type="PROSITE" id="PS50268">
    <property type="entry name" value="CADHERIN_2"/>
    <property type="match status" value="3"/>
</dbReference>
<dbReference type="InterPro" id="IPR015919">
    <property type="entry name" value="Cadherin-like_sf"/>
</dbReference>
<dbReference type="PANTHER" id="PTHR34720:SF9">
    <property type="entry name" value="BLR4714 PROTEIN"/>
    <property type="match status" value="1"/>
</dbReference>
<dbReference type="SMART" id="SM00736">
    <property type="entry name" value="CADG"/>
    <property type="match status" value="14"/>
</dbReference>
<evidence type="ECO:0000256" key="1">
    <source>
        <dbReference type="SAM" id="MobiDB-lite"/>
    </source>
</evidence>
<accession>A0ABU9CCM9</accession>
<feature type="region of interest" description="Disordered" evidence="1">
    <location>
        <begin position="3084"/>
        <end position="3105"/>
    </location>
</feature>
<dbReference type="Pfam" id="PF05345">
    <property type="entry name" value="He_PIG"/>
    <property type="match status" value="14"/>
</dbReference>
<dbReference type="Pfam" id="PF14252">
    <property type="entry name" value="DUF4347"/>
    <property type="match status" value="1"/>
</dbReference>
<sequence>MLSLIRRRPARPLPLPTEPRLALEPRMMFDGAMLLDAALAQGTAQAALAAAAQDASAEADDSANHSADQSAGDAAWLASAAGATPEGAAGAATAPAAREWVFVDRDLPQLPQLLAHVPPGAQLVLLDPGRDGLAQVNEALAGQTEVQAIHLVTHGELGAVMLGSTRLDLADASERHAEALATLGQHLASGADVLFYGCQAAGSAEAVAGMERLALALDADVAASDDATGARALGADWLLEQRSGAIESVVLDGGDWFGTLAVLNVTLSLNVGTPLSVAEDSTLAFTGSNLLQVSLSDMLATSTEVRLTVQHGALSFGSIAGVTVTEGDGSSDTAVTLRGSATAINNVLAGLTYNADPDYHGSDTLRVVVSQTVLGVLSVSSPTDIGLTITPVADIAADSASTLRDQAVAIALMANDSFERGAAAVSSVTQPAHGTVTLAGNVATYTPAAGYSGADSFSYTVTSGSVSETATVSLTVTVPNAPPVVSAPASASGSEDQALVFTGASAGALSVTDSNGDTLTATLSVTHGTLTLAGTSGLSFTTGDGTADTTLVFSGSAAAINQALDGLRFTPDADYHGSATLSLAASDGQASQSASVPITLGAVADAVNDSVTTDVLTPVTLYPLANDSFEGAASVVSATGAAHGTLLLGLGGAVTYTPDAGYRGSDSFTVTVSAGGVTETQTVAVTVGINHAPVASGTLGGISTQDRAVVAASVAGGFSDGDLGDSLQFSATGLPAGLSLDATTGLISGQLGGHASQTGGGVYAVQVTATDSGGLSATATLTITVSNPAPLLAAGVAAGQEDSNLRVDALLNASDSDGDALSVASASALNGTVTIQPDGALSYTPHANFNGVDSITYTVMDADGGTASGSIAVTVAAVADLPTLQLPTIPVFTEDTPIIFASLLGTQIAVGDVDGQVLEIELSVPGGLLTLQQHAGVNLSQGDGVDDSLIRMSGTAANLQAALEQLQLLPGADHNGPLTLTVSLGPLGQTLGVSATLPLGVVAVADIVDDAVSTVSGQAVGFNVLANDSFEHAGRVVTSYQTPAHGSLSIDAQGQASYTPVAGFVGSDSFTYTVTSNGTTETATITVTVGAAPNQAPTGATLADLQRDDGASVALDLSASFSDADGDALSFSASGLPAGLSIDTATGVISGTLDRHASSAVPGGVYTVVITASDGRGGAVARAFELTVANPAPVAGADSASVAEDGVLDGQVLGNDSDPDGDALQVDTTPVSGPAHGGLVLRADGSYQYTPLADFHGTDSFSYRLIDADGGVTVATVTITVLAVNDAPVATGDTLTTAEDTAVSVAVLANDGDADGDALSVTQASAAHGTVSIGANGTLHYTPAAGFHGSDTIHYTVSDGQGGTASATVAVTVTPVNDAPTAQPIADRSNSTGTAVSFNAAADFADADGDTLSYSATGLPPGLSLDAATGQISGTASTPGSYAVTVSASDGHGGTVSQGFTWTIVAAPNNTPNTVGSLPTATASDGQAVTITTATGFADPDGDPLSYTATGLPAGLSIDAATGVISGTVDGGASADVPGGVYTVLVSASDGRGGSVSQAFTLTVGNVGPTAANDSATLAEDGSASGNVLANDSDADGDALTVDTLPLSGPAHGTLVLNADGSYVYTPNANFSGTDSFSYRVIDADGGTATATVTLQVTPVNDAPTSQAIADRSNSTGTAVSFNAATGFADPDGDALSYTATGLPAGLSIDAATGVISGTVDGGASADVPGGVYTVLVSASDGRGGSVSQAFTLTVGNVGPTATNDSATLAEDGSASGNVLANDSDADGDALTVDTLPLSGPAHGTLVLNADGSYAYTPNANFSGTDSFSYRVIDADGGTATATVTLQVTPVNDAPTAQAIADRSNRTGTAVSFNAAADFADADGDTLSYGATGLPPGLSLDAATGQISGTASTPGSYAVTVSASDGHGGTVSQGFTWTIVSAPNNTPNTVGSLPTAAASDGQSVSITTATGFADPDGDALSYTATGLPVGLSIDAATGVISGTVDGGASADVPGGVYTVQVTASDGRGGSVSQAFTLTVGNVAPTAADATISVAEDGSVGGTVVIADADGDALTVDSPALSGPSHGSLVLNTDGSYVYTPDANYSGTDSFTYRVVDADGGVATATVTIQVTPVNDAPTAQPIADRSNSLGASVSFNAGVDFADADGDTLTYSATGLPPGLSLDAGTGLISGNTSTAGSYAVTVTASDGQGGSVSQSFQWTVAPAANNTPNTVGSLPTAAASDGQAVSITTATGFSDPDGDALSYSATGLPAGLSIDAATGVISGTVDGGASANVPGGVYTVLVSASDGRGGSVSQAFTLTVGNVGPTATNDSATLAEDGSASGNVLANDSDADGDALTVDTLPLSGPAHGTLVLNADGSYAYTPNANFSGTDSFSYRVIDADGGTATATVTLQVTPVNDAPTAQAIADRSNSTGTAVSFNAAADFADADGDTLSYSATGLPPGLSLDAATGQISGTSSTPGSYAVTVSASDGHGGTVSQGFTWTIVAAPNNTPNTVGSLPTAAASDGQAVTITTATGFADPDGDALSYSATGLPAGLSINAATGVISGTVDGGASADVPGGVYTVLVSASDGRGGSVSQAFTLTVGNVGPTATNDSATLAEDGSASGNVLANDSDADGDALTVDTLPLSGPAHGTLVLNADGSYAYTPNANFSGTDSFSYRVIDADGGTATATVSLQVTPVNDAPTAQAIADRSNSTGTAVSFNAAADFADADGDTLSYSATGLPPGLSLDAATGQISGTASTPGSYAVTVSASDGNGGTVSQGFTWTIVAAPNNTPNTVGSLPTASASDGQAVTITTATGFADPDGDALSYTATGLPAGLSIDAATGVISGTVDGGASADVPGGVYTVQVTASDGRGGSVSQAFTLTVGNVDPTATNDSATLAEDGSASGNVLANDSDADGDALTVDTTPVAAPAHGSLVLNADGSFVYTPDADYSGPDSFSYRVIDADGAVAVATVQLEVTAVNDAPTAAGAAPVALTVGSAATLPIGSLATDVDGDALRFSAVDLPPGLSLDPVTGQISGTPTQAGSFAVLVRATDPAGAIADIAVTMTVAEDLTAAPTPTPAPAPAEVPFAGPTQRSDTATPRIVESEPVTEGLVGLVLTRAINAVQSMESVGDLSGDAPLIAAIGGVQSLGRPAEIAADAAPMATAVGDLSAGFRAPTRLDDIGTGGAFGIAALTGAPAAPGGGETLAAAPLPPPLPRVVADAGDAPPAVQQQLLDALQRRQAEIDALARALG</sequence>
<dbReference type="NCBIfam" id="NF012211">
    <property type="entry name" value="tand_rpt_95"/>
    <property type="match status" value="12"/>
</dbReference>
<feature type="domain" description="Cadherin" evidence="2">
    <location>
        <begin position="1761"/>
        <end position="1857"/>
    </location>
</feature>
<dbReference type="Gene3D" id="2.60.40.2810">
    <property type="match status" value="8"/>
</dbReference>
<dbReference type="Pfam" id="PF17963">
    <property type="entry name" value="Big_9"/>
    <property type="match status" value="12"/>
</dbReference>
<comment type="caution">
    <text evidence="3">The sequence shown here is derived from an EMBL/GenBank/DDBJ whole genome shotgun (WGS) entry which is preliminary data.</text>
</comment>
<evidence type="ECO:0000259" key="2">
    <source>
        <dbReference type="PROSITE" id="PS50268"/>
    </source>
</evidence>
<evidence type="ECO:0000313" key="3">
    <source>
        <dbReference type="EMBL" id="MEK8049629.1"/>
    </source>
</evidence>
<dbReference type="Proteomes" id="UP001365405">
    <property type="component" value="Unassembled WGS sequence"/>
</dbReference>
<organism evidence="3 4">
    <name type="scientific">Pseudaquabacterium inlustre</name>
    <dbReference type="NCBI Taxonomy" id="2984192"/>
    <lineage>
        <taxon>Bacteria</taxon>
        <taxon>Pseudomonadati</taxon>
        <taxon>Pseudomonadota</taxon>
        <taxon>Betaproteobacteria</taxon>
        <taxon>Burkholderiales</taxon>
        <taxon>Sphaerotilaceae</taxon>
        <taxon>Pseudaquabacterium</taxon>
    </lineage>
</organism>
<dbReference type="NCBIfam" id="TIGR01965">
    <property type="entry name" value="VCBS_repeat"/>
    <property type="match status" value="6"/>
</dbReference>
<dbReference type="InterPro" id="IPR002126">
    <property type="entry name" value="Cadherin-like_dom"/>
</dbReference>
<dbReference type="Gene3D" id="2.60.40.10">
    <property type="entry name" value="Immunoglobulins"/>
    <property type="match status" value="14"/>
</dbReference>
<evidence type="ECO:0000313" key="4">
    <source>
        <dbReference type="Proteomes" id="UP001365405"/>
    </source>
</evidence>
<reference evidence="3 4" key="1">
    <citation type="submission" date="2024-04" db="EMBL/GenBank/DDBJ databases">
        <title>Novel species of the genus Ideonella isolated from streams.</title>
        <authorList>
            <person name="Lu H."/>
        </authorList>
    </citation>
    <scope>NUCLEOTIDE SEQUENCE [LARGE SCALE GENOMIC DNA]</scope>
    <source>
        <strain evidence="3 4">DXS22W</strain>
    </source>
</reference>
<dbReference type="PANTHER" id="PTHR34720">
    <property type="entry name" value="MICROCYSTIN DEPENDENT PROTEIN"/>
    <property type="match status" value="1"/>
</dbReference>
<dbReference type="SUPFAM" id="SSF49313">
    <property type="entry name" value="Cadherin-like"/>
    <property type="match status" value="14"/>
</dbReference>
<feature type="domain" description="Cadherin" evidence="2">
    <location>
        <begin position="2327"/>
        <end position="2423"/>
    </location>
</feature>
<protein>
    <submittedName>
        <fullName evidence="3">Ig-like domain-containing protein</fullName>
    </submittedName>
</protein>
<dbReference type="InterPro" id="IPR010221">
    <property type="entry name" value="VCBS_dom"/>
</dbReference>
<dbReference type="InterPro" id="IPR025592">
    <property type="entry name" value="DUF4347"/>
</dbReference>
<dbReference type="Gene3D" id="2.60.40.3440">
    <property type="match status" value="3"/>
</dbReference>
<gene>
    <name evidence="3" type="ORF">AACH10_05205</name>
</gene>
<dbReference type="InterPro" id="IPR013783">
    <property type="entry name" value="Ig-like_fold"/>
</dbReference>
<dbReference type="EMBL" id="JBBUTH010000002">
    <property type="protein sequence ID" value="MEK8049629.1"/>
    <property type="molecule type" value="Genomic_DNA"/>
</dbReference>
<name>A0ABU9CCM9_9BURK</name>
<dbReference type="InterPro" id="IPR006644">
    <property type="entry name" value="Cadg"/>
</dbReference>